<dbReference type="InterPro" id="IPR036563">
    <property type="entry name" value="MoaE_sf"/>
</dbReference>
<dbReference type="UniPathway" id="UPA00344"/>
<comment type="subunit">
    <text evidence="6">Heterotetramer of 2 MoaD subunits and 2 MoaE subunits. Also stable as homodimer. The enzyme changes between these two forms during catalysis.</text>
</comment>
<comment type="similarity">
    <text evidence="2">Belongs to the MoaE family.</text>
</comment>
<evidence type="ECO:0000256" key="9">
    <source>
        <dbReference type="ARBA" id="ARBA00030781"/>
    </source>
</evidence>
<dbReference type="Proteomes" id="UP000280792">
    <property type="component" value="Unassembled WGS sequence"/>
</dbReference>
<comment type="caution">
    <text evidence="12">The sequence shown here is derived from an EMBL/GenBank/DDBJ whole genome shotgun (WGS) entry which is preliminary data.</text>
</comment>
<evidence type="ECO:0000313" key="13">
    <source>
        <dbReference type="Proteomes" id="UP000280792"/>
    </source>
</evidence>
<dbReference type="Pfam" id="PF02391">
    <property type="entry name" value="MoaE"/>
    <property type="match status" value="1"/>
</dbReference>
<dbReference type="AlphaFoldDB" id="A0A3P3VS46"/>
<dbReference type="RefSeq" id="WP_125015226.1">
    <property type="nucleotide sequence ID" value="NZ_QWEZ01000001.1"/>
</dbReference>
<proteinExistence type="inferred from homology"/>
<evidence type="ECO:0000256" key="6">
    <source>
        <dbReference type="ARBA" id="ARBA00026066"/>
    </source>
</evidence>
<evidence type="ECO:0000256" key="11">
    <source>
        <dbReference type="ARBA" id="ARBA00049878"/>
    </source>
</evidence>
<dbReference type="EC" id="2.8.1.12" evidence="3"/>
<evidence type="ECO:0000256" key="10">
    <source>
        <dbReference type="ARBA" id="ARBA00032474"/>
    </source>
</evidence>
<dbReference type="CDD" id="cd00756">
    <property type="entry name" value="MoaE"/>
    <property type="match status" value="1"/>
</dbReference>
<dbReference type="Gene3D" id="3.90.1170.40">
    <property type="entry name" value="Molybdopterin biosynthesis MoaE subunit"/>
    <property type="match status" value="1"/>
</dbReference>
<evidence type="ECO:0000256" key="7">
    <source>
        <dbReference type="ARBA" id="ARBA00029745"/>
    </source>
</evidence>
<keyword evidence="5" id="KW-0501">Molybdenum cofactor biosynthesis</keyword>
<evidence type="ECO:0000256" key="1">
    <source>
        <dbReference type="ARBA" id="ARBA00005046"/>
    </source>
</evidence>
<protein>
    <recommendedName>
        <fullName evidence="4">Molybdopterin synthase catalytic subunit</fullName>
        <ecNumber evidence="3">2.8.1.12</ecNumber>
    </recommendedName>
    <alternativeName>
        <fullName evidence="9">MPT synthase subunit 2</fullName>
    </alternativeName>
    <alternativeName>
        <fullName evidence="7">Molybdenum cofactor biosynthesis protein E</fullName>
    </alternativeName>
    <alternativeName>
        <fullName evidence="8">Molybdopterin-converting factor large subunit</fullName>
    </alternativeName>
    <alternativeName>
        <fullName evidence="10">Molybdopterin-converting factor subunit 2</fullName>
    </alternativeName>
</protein>
<evidence type="ECO:0000256" key="4">
    <source>
        <dbReference type="ARBA" id="ARBA00013858"/>
    </source>
</evidence>
<reference evidence="12 13" key="1">
    <citation type="submission" date="2018-08" db="EMBL/GenBank/DDBJ databases">
        <authorList>
            <person name="Khan S.A."/>
        </authorList>
    </citation>
    <scope>NUCLEOTIDE SEQUENCE [LARGE SCALE GENOMIC DNA]</scope>
    <source>
        <strain evidence="12 13">GTF-13</strain>
    </source>
</reference>
<name>A0A3P3VS46_9GAMM</name>
<comment type="pathway">
    <text evidence="1">Cofactor biosynthesis; molybdopterin biosynthesis.</text>
</comment>
<dbReference type="PANTHER" id="PTHR23404">
    <property type="entry name" value="MOLYBDOPTERIN SYNTHASE RELATED"/>
    <property type="match status" value="1"/>
</dbReference>
<evidence type="ECO:0000256" key="8">
    <source>
        <dbReference type="ARBA" id="ARBA00030407"/>
    </source>
</evidence>
<sequence length="155" mass="17425">MKIQIQQEDFSIEEEVAALRAGQPSVGAVVTFTGVVRDLNLDTGVSALELECYPAMVEKTLSNIVAEAMQRWQVMDATVIHRIGRLEVEAQIVFVGVTSLHRGDAFAACEFIMDFLKTDAPFWKKEHSVQGARWLDARSCDQQARHRWDSSGREE</sequence>
<evidence type="ECO:0000256" key="2">
    <source>
        <dbReference type="ARBA" id="ARBA00005426"/>
    </source>
</evidence>
<dbReference type="NCBIfam" id="NF007959">
    <property type="entry name" value="PRK10678.1"/>
    <property type="match status" value="1"/>
</dbReference>
<keyword evidence="13" id="KW-1185">Reference proteome</keyword>
<gene>
    <name evidence="12" type="primary">moaE</name>
    <name evidence="12" type="ORF">D0544_06775</name>
</gene>
<evidence type="ECO:0000313" key="12">
    <source>
        <dbReference type="EMBL" id="RRJ84798.1"/>
    </source>
</evidence>
<reference evidence="12 13" key="2">
    <citation type="submission" date="2018-12" db="EMBL/GenBank/DDBJ databases">
        <title>Simiduia agarivorans gen. nov., sp. nov., a marine, agarolytic bacterium isolated from shallow coastal water from Keelung, Taiwan.</title>
        <authorList>
            <person name="Shieh W.Y."/>
        </authorList>
    </citation>
    <scope>NUCLEOTIDE SEQUENCE [LARGE SCALE GENOMIC DNA]</scope>
    <source>
        <strain evidence="12 13">GTF-13</strain>
    </source>
</reference>
<dbReference type="EMBL" id="QWEZ01000001">
    <property type="protein sequence ID" value="RRJ84798.1"/>
    <property type="molecule type" value="Genomic_DNA"/>
</dbReference>
<comment type="catalytic activity">
    <reaction evidence="11">
        <text>2 [molybdopterin-synthase sulfur-carrier protein]-C-terminal-Gly-aminoethanethioate + cyclic pyranopterin phosphate + H2O = molybdopterin + 2 [molybdopterin-synthase sulfur-carrier protein]-C-terminal Gly-Gly + 2 H(+)</text>
        <dbReference type="Rhea" id="RHEA:26333"/>
        <dbReference type="Rhea" id="RHEA-COMP:12202"/>
        <dbReference type="Rhea" id="RHEA-COMP:19907"/>
        <dbReference type="ChEBI" id="CHEBI:15377"/>
        <dbReference type="ChEBI" id="CHEBI:15378"/>
        <dbReference type="ChEBI" id="CHEBI:58698"/>
        <dbReference type="ChEBI" id="CHEBI:59648"/>
        <dbReference type="ChEBI" id="CHEBI:90778"/>
        <dbReference type="ChEBI" id="CHEBI:232372"/>
        <dbReference type="EC" id="2.8.1.12"/>
    </reaction>
</comment>
<accession>A0A3P3VS46</accession>
<dbReference type="InterPro" id="IPR003448">
    <property type="entry name" value="Mopterin_biosynth_MoaE"/>
</dbReference>
<organism evidence="12 13">
    <name type="scientific">Aestuariirhabdus litorea</name>
    <dbReference type="NCBI Taxonomy" id="2528527"/>
    <lineage>
        <taxon>Bacteria</taxon>
        <taxon>Pseudomonadati</taxon>
        <taxon>Pseudomonadota</taxon>
        <taxon>Gammaproteobacteria</taxon>
        <taxon>Oceanospirillales</taxon>
        <taxon>Aestuariirhabdaceae</taxon>
        <taxon>Aestuariirhabdus</taxon>
    </lineage>
</organism>
<dbReference type="SUPFAM" id="SSF54690">
    <property type="entry name" value="Molybdopterin synthase subunit MoaE"/>
    <property type="match status" value="1"/>
</dbReference>
<evidence type="ECO:0000256" key="3">
    <source>
        <dbReference type="ARBA" id="ARBA00011950"/>
    </source>
</evidence>
<evidence type="ECO:0000256" key="5">
    <source>
        <dbReference type="ARBA" id="ARBA00023150"/>
    </source>
</evidence>
<dbReference type="GO" id="GO:0030366">
    <property type="term" value="F:molybdopterin synthase activity"/>
    <property type="evidence" value="ECO:0007669"/>
    <property type="project" value="UniProtKB-EC"/>
</dbReference>
<dbReference type="GO" id="GO:0006777">
    <property type="term" value="P:Mo-molybdopterin cofactor biosynthetic process"/>
    <property type="evidence" value="ECO:0007669"/>
    <property type="project" value="UniProtKB-KW"/>
</dbReference>